<evidence type="ECO:0000256" key="5">
    <source>
        <dbReference type="ARBA" id="ARBA00022833"/>
    </source>
</evidence>
<comment type="similarity">
    <text evidence="8">Belongs to the nanos family.</text>
</comment>
<accession>A0A9W3AHP8</accession>
<sequence>MITQNSSSNNEGNVPTSSTSKQDYPGQTCETSKKSSVPVQEGRMNNPTFVQFRRRQPVGRPIVGRPPIPPPIDPIAETMAYTQLWYSWESLNSINSNIGHFDLIKEFDDLCNLYHSCEGEQNMNMSSYIKMVLDMKAKRSTEKFNNFSEAVSKLDREQAELVEFLSAHSIEVHPICNSAGMPAFKNSKQIPKYPSSAFSPSVVTMSERKFPATLNECEDQNARQCHVSSGKNEQSTTPFLCTFCRQNGETEEYYKSHNLKDAKGKIVCPTLRSFVCPYCKATGSNAHTASYCPSNADTVRTKHSPHKRYKDGYTRYSHGLKYTG</sequence>
<name>A0A9W3AHP8_BIOGL</name>
<keyword evidence="3" id="KW-0479">Metal-binding</keyword>
<evidence type="ECO:0000256" key="2">
    <source>
        <dbReference type="ARBA" id="ARBA00022490"/>
    </source>
</evidence>
<dbReference type="OrthoDB" id="10010129at2759"/>
<gene>
    <name evidence="12" type="primary">LOC106059839</name>
</gene>
<evidence type="ECO:0000256" key="4">
    <source>
        <dbReference type="ARBA" id="ARBA00022771"/>
    </source>
</evidence>
<keyword evidence="4 8" id="KW-0863">Zinc-finger</keyword>
<keyword evidence="6 8" id="KW-0810">Translation regulation</keyword>
<evidence type="ECO:0000256" key="3">
    <source>
        <dbReference type="ARBA" id="ARBA00022723"/>
    </source>
</evidence>
<feature type="compositionally biased region" description="Polar residues" evidence="9">
    <location>
        <begin position="1"/>
        <end position="22"/>
    </location>
</feature>
<dbReference type="GO" id="GO:0006417">
    <property type="term" value="P:regulation of translation"/>
    <property type="evidence" value="ECO:0007669"/>
    <property type="project" value="UniProtKB-UniRule"/>
</dbReference>
<dbReference type="InterPro" id="IPR008705">
    <property type="entry name" value="Nanos/Xcar2"/>
</dbReference>
<dbReference type="GO" id="GO:0003723">
    <property type="term" value="F:RNA binding"/>
    <property type="evidence" value="ECO:0007669"/>
    <property type="project" value="UniProtKB-UniRule"/>
</dbReference>
<proteinExistence type="inferred from homology"/>
<keyword evidence="11" id="KW-1185">Reference proteome</keyword>
<evidence type="ECO:0000256" key="9">
    <source>
        <dbReference type="SAM" id="MobiDB-lite"/>
    </source>
</evidence>
<dbReference type="Proteomes" id="UP001165740">
    <property type="component" value="Chromosome 5"/>
</dbReference>
<dbReference type="GO" id="GO:0005737">
    <property type="term" value="C:cytoplasm"/>
    <property type="evidence" value="ECO:0007669"/>
    <property type="project" value="UniProtKB-SubCell"/>
</dbReference>
<feature type="compositionally biased region" description="Polar residues" evidence="9">
    <location>
        <begin position="28"/>
        <end position="43"/>
    </location>
</feature>
<reference evidence="12" key="1">
    <citation type="submission" date="2025-08" db="UniProtKB">
        <authorList>
            <consortium name="RefSeq"/>
        </authorList>
    </citation>
    <scope>IDENTIFICATION</scope>
</reference>
<dbReference type="AlphaFoldDB" id="A0A9W3AHP8"/>
<keyword evidence="7 8" id="KW-0694">RNA-binding</keyword>
<feature type="domain" description="Nanos-type" evidence="10">
    <location>
        <begin position="240"/>
        <end position="294"/>
    </location>
</feature>
<organism evidence="11 12">
    <name type="scientific">Biomphalaria glabrata</name>
    <name type="common">Bloodfluke planorb</name>
    <name type="synonym">Freshwater snail</name>
    <dbReference type="NCBI Taxonomy" id="6526"/>
    <lineage>
        <taxon>Eukaryota</taxon>
        <taxon>Metazoa</taxon>
        <taxon>Spiralia</taxon>
        <taxon>Lophotrochozoa</taxon>
        <taxon>Mollusca</taxon>
        <taxon>Gastropoda</taxon>
        <taxon>Heterobranchia</taxon>
        <taxon>Euthyneura</taxon>
        <taxon>Panpulmonata</taxon>
        <taxon>Hygrophila</taxon>
        <taxon>Lymnaeoidea</taxon>
        <taxon>Planorbidae</taxon>
        <taxon>Biomphalaria</taxon>
    </lineage>
</organism>
<dbReference type="GeneID" id="106059839"/>
<evidence type="ECO:0000256" key="8">
    <source>
        <dbReference type="PROSITE-ProRule" id="PRU00855"/>
    </source>
</evidence>
<feature type="region of interest" description="Disordered" evidence="9">
    <location>
        <begin position="1"/>
        <end position="43"/>
    </location>
</feature>
<evidence type="ECO:0000313" key="11">
    <source>
        <dbReference type="Proteomes" id="UP001165740"/>
    </source>
</evidence>
<dbReference type="InterPro" id="IPR024161">
    <property type="entry name" value="Znf_nanos-typ"/>
</dbReference>
<dbReference type="InterPro" id="IPR038129">
    <property type="entry name" value="Nanos_sf"/>
</dbReference>
<keyword evidence="2" id="KW-0963">Cytoplasm</keyword>
<dbReference type="RefSeq" id="XP_055886771.1">
    <property type="nucleotide sequence ID" value="XM_056030796.1"/>
</dbReference>
<keyword evidence="5" id="KW-0862">Zinc</keyword>
<evidence type="ECO:0000259" key="10">
    <source>
        <dbReference type="PROSITE" id="PS51522"/>
    </source>
</evidence>
<dbReference type="Gene3D" id="4.10.60.30">
    <property type="entry name" value="Nanos, RNA-binding domain"/>
    <property type="match status" value="1"/>
</dbReference>
<dbReference type="GO" id="GO:0008270">
    <property type="term" value="F:zinc ion binding"/>
    <property type="evidence" value="ECO:0007669"/>
    <property type="project" value="UniProtKB-KW"/>
</dbReference>
<dbReference type="PROSITE" id="PS51522">
    <property type="entry name" value="ZF_NANOS"/>
    <property type="match status" value="1"/>
</dbReference>
<evidence type="ECO:0000256" key="6">
    <source>
        <dbReference type="ARBA" id="ARBA00022845"/>
    </source>
</evidence>
<comment type="subcellular location">
    <subcellularLocation>
        <location evidence="1">Cytoplasm</location>
    </subcellularLocation>
</comment>
<protein>
    <submittedName>
        <fullName evidence="12">Uncharacterized protein LOC106059839 isoform X1</fullName>
    </submittedName>
</protein>
<evidence type="ECO:0000256" key="1">
    <source>
        <dbReference type="ARBA" id="ARBA00004496"/>
    </source>
</evidence>
<evidence type="ECO:0000313" key="12">
    <source>
        <dbReference type="RefSeq" id="XP_055886771.1"/>
    </source>
</evidence>
<evidence type="ECO:0000256" key="7">
    <source>
        <dbReference type="ARBA" id="ARBA00022884"/>
    </source>
</evidence>
<dbReference type="PANTHER" id="PTHR12887">
    <property type="entry name" value="NANOS PROTEIN"/>
    <property type="match status" value="1"/>
</dbReference>
<dbReference type="Pfam" id="PF05741">
    <property type="entry name" value="zf-nanos"/>
    <property type="match status" value="1"/>
</dbReference>